<comment type="catalytic activity">
    <reaction evidence="1">
        <text>ATP + protein L-histidine = ADP + protein N-phospho-L-histidine.</text>
        <dbReference type="EC" id="2.7.13.3"/>
    </reaction>
</comment>
<proteinExistence type="predicted"/>
<reference evidence="10" key="1">
    <citation type="journal article" date="2019" name="Int. J. Syst. Evol. Microbiol.">
        <title>The Global Catalogue of Microorganisms (GCM) 10K type strain sequencing project: providing services to taxonomists for standard genome sequencing and annotation.</title>
        <authorList>
            <consortium name="The Broad Institute Genomics Platform"/>
            <consortium name="The Broad Institute Genome Sequencing Center for Infectious Disease"/>
            <person name="Wu L."/>
            <person name="Ma J."/>
        </authorList>
    </citation>
    <scope>NUCLEOTIDE SEQUENCE [LARGE SCALE GENOMIC DNA]</scope>
    <source>
        <strain evidence="10">JCM 31037</strain>
    </source>
</reference>
<dbReference type="EC" id="2.7.13.3" evidence="2"/>
<feature type="compositionally biased region" description="Low complexity" evidence="6">
    <location>
        <begin position="810"/>
        <end position="825"/>
    </location>
</feature>
<evidence type="ECO:0000313" key="10">
    <source>
        <dbReference type="Proteomes" id="UP001597260"/>
    </source>
</evidence>
<feature type="compositionally biased region" description="Low complexity" evidence="6">
    <location>
        <begin position="833"/>
        <end position="842"/>
    </location>
</feature>
<dbReference type="InterPro" id="IPR010910">
    <property type="entry name" value="Nitrate/nitrite_sensing_bac"/>
</dbReference>
<dbReference type="SMART" id="SM00387">
    <property type="entry name" value="HATPase_c"/>
    <property type="match status" value="1"/>
</dbReference>
<dbReference type="Proteomes" id="UP001597260">
    <property type="component" value="Unassembled WGS sequence"/>
</dbReference>
<evidence type="ECO:0000259" key="8">
    <source>
        <dbReference type="PROSITE" id="PS50906"/>
    </source>
</evidence>
<evidence type="ECO:0000256" key="6">
    <source>
        <dbReference type="SAM" id="MobiDB-lite"/>
    </source>
</evidence>
<protein>
    <recommendedName>
        <fullName evidence="2">histidine kinase</fullName>
        <ecNumber evidence="2">2.7.13.3</ecNumber>
    </recommendedName>
</protein>
<organism evidence="9 10">
    <name type="scientific">Micromonospora sonneratiae</name>
    <dbReference type="NCBI Taxonomy" id="1184706"/>
    <lineage>
        <taxon>Bacteria</taxon>
        <taxon>Bacillati</taxon>
        <taxon>Actinomycetota</taxon>
        <taxon>Actinomycetes</taxon>
        <taxon>Micromonosporales</taxon>
        <taxon>Micromonosporaceae</taxon>
        <taxon>Micromonospora</taxon>
    </lineage>
</organism>
<dbReference type="InterPro" id="IPR013587">
    <property type="entry name" value="Nitrate/nitrite_sensing"/>
</dbReference>
<evidence type="ECO:0000256" key="2">
    <source>
        <dbReference type="ARBA" id="ARBA00012438"/>
    </source>
</evidence>
<dbReference type="InterPro" id="IPR050428">
    <property type="entry name" value="TCS_sensor_his_kinase"/>
</dbReference>
<keyword evidence="7" id="KW-1133">Transmembrane helix</keyword>
<dbReference type="Pfam" id="PF02518">
    <property type="entry name" value="HATPase_c"/>
    <property type="match status" value="1"/>
</dbReference>
<feature type="domain" description="NIT" evidence="8">
    <location>
        <begin position="53"/>
        <end position="302"/>
    </location>
</feature>
<accession>A0ABW3YBV2</accession>
<keyword evidence="7" id="KW-0812">Transmembrane</keyword>
<evidence type="ECO:0000256" key="5">
    <source>
        <dbReference type="ARBA" id="ARBA00022777"/>
    </source>
</evidence>
<keyword evidence="4" id="KW-0808">Transferase</keyword>
<dbReference type="InterPro" id="IPR036890">
    <property type="entry name" value="HATPase_C_sf"/>
</dbReference>
<keyword evidence="3" id="KW-0597">Phosphoprotein</keyword>
<name>A0ABW3YBV2_9ACTN</name>
<evidence type="ECO:0000256" key="1">
    <source>
        <dbReference type="ARBA" id="ARBA00000085"/>
    </source>
</evidence>
<gene>
    <name evidence="9" type="ORF">ACFQ4H_12700</name>
</gene>
<evidence type="ECO:0000256" key="7">
    <source>
        <dbReference type="SAM" id="Phobius"/>
    </source>
</evidence>
<evidence type="ECO:0000256" key="3">
    <source>
        <dbReference type="ARBA" id="ARBA00022553"/>
    </source>
</evidence>
<dbReference type="InterPro" id="IPR003594">
    <property type="entry name" value="HATPase_dom"/>
</dbReference>
<dbReference type="PANTHER" id="PTHR45436">
    <property type="entry name" value="SENSOR HISTIDINE KINASE YKOH"/>
    <property type="match status" value="1"/>
</dbReference>
<dbReference type="PANTHER" id="PTHR45436:SF5">
    <property type="entry name" value="SENSOR HISTIDINE KINASE TRCS"/>
    <property type="match status" value="1"/>
</dbReference>
<dbReference type="Gene3D" id="6.10.340.10">
    <property type="match status" value="1"/>
</dbReference>
<sequence length="858" mass="90708">MNTRNWPIRSKIIALVTVPIAALLTLWIFATTLTVGPALSLLNTRTLLAEVGVPGEAVIAELQQERRLTAIYLAGPGDSGALADQRRRTDDAVAQLRRRATVDDIQDSIDDLVRDRLNQTFTALEALSVGRGFVDKREMDRSGAQGLYTSMIDSIFRVFTGMAALPDEAANRQARALISLIQARELFSQTDALLAGVYTAGRFAEGEHVQLVQAVGSQRLLYAAAVAELSDADRTAYQRLTEGEAFSRMRGIHDELVARGRTGAAPPVTASNWRRSYDAVQEQLRGFETAAGEVLTERTMSLATGILVRLGLASVLGLVAIIVSLAIALRIGRSLVRRLTSLRATALDMAGERLPAIVGRLRRGEEVDVARETPPMEYGGDEIGQVGHAFSEVHHTAVRSAVDEAALRRGLNEVFLNIARRSQALLHRQLALLDKMERRAEKPEELEALFRVDHLATRMRRHAEDLVILAGAAPGRGWRNPVSMIDVIRGAISEVEDYARVDIVSVPPAAVLGRAVGDVIHVLAELIENATAFSPPDTRVQVSGQVVANGYAIEIVDRGLGMTPEAIEDANRRLADPPEFDPSNSARLGLFVVAQLGTRHGVRVRLRPSPYGGITAVALVPGDLVTSESPLPVPAGRPASLTGGTPDSGGRLAEVGAAGEANGRTALLPNRHTPRPAVSEAPPGTLPFRRPPGTGRTTQLKPVPSAGSELTAVTVEQPTIGSSSTAGHRGSGGVARPVPELSTDGLPRRVRQGSLAPQLRTPALGSARSGPNSGEPSIIDPPPRSPAEVRAMMSALQSGTVRGRQDAGWPDAPTAAAVPPAASALPAPPAAPGGPAALTAPDVSPVADLGSSESGRDA</sequence>
<feature type="region of interest" description="Disordered" evidence="6">
    <location>
        <begin position="629"/>
        <end position="858"/>
    </location>
</feature>
<dbReference type="Pfam" id="PF08376">
    <property type="entry name" value="NIT"/>
    <property type="match status" value="1"/>
</dbReference>
<keyword evidence="5" id="KW-0418">Kinase</keyword>
<keyword evidence="7" id="KW-0472">Membrane</keyword>
<dbReference type="EMBL" id="JBHTMP010000015">
    <property type="protein sequence ID" value="MFD1321952.1"/>
    <property type="molecule type" value="Genomic_DNA"/>
</dbReference>
<comment type="caution">
    <text evidence="9">The sequence shown here is derived from an EMBL/GenBank/DDBJ whole genome shotgun (WGS) entry which is preliminary data.</text>
</comment>
<dbReference type="PROSITE" id="PS50906">
    <property type="entry name" value="NIT"/>
    <property type="match status" value="1"/>
</dbReference>
<keyword evidence="10" id="KW-1185">Reference proteome</keyword>
<dbReference type="RefSeq" id="WP_377570367.1">
    <property type="nucleotide sequence ID" value="NZ_JBHTMP010000015.1"/>
</dbReference>
<feature type="compositionally biased region" description="Polar residues" evidence="6">
    <location>
        <begin position="714"/>
        <end position="726"/>
    </location>
</feature>
<evidence type="ECO:0000313" key="9">
    <source>
        <dbReference type="EMBL" id="MFD1321952.1"/>
    </source>
</evidence>
<evidence type="ECO:0000256" key="4">
    <source>
        <dbReference type="ARBA" id="ARBA00022679"/>
    </source>
</evidence>
<dbReference type="Gene3D" id="3.30.565.10">
    <property type="entry name" value="Histidine kinase-like ATPase, C-terminal domain"/>
    <property type="match status" value="1"/>
</dbReference>
<dbReference type="SUPFAM" id="SSF55874">
    <property type="entry name" value="ATPase domain of HSP90 chaperone/DNA topoisomerase II/histidine kinase"/>
    <property type="match status" value="1"/>
</dbReference>
<feature type="transmembrane region" description="Helical" evidence="7">
    <location>
        <begin position="306"/>
        <end position="329"/>
    </location>
</feature>